<accession>A0A9W6VI52</accession>
<evidence type="ECO:0000259" key="2">
    <source>
        <dbReference type="Pfam" id="PF00857"/>
    </source>
</evidence>
<dbReference type="CDD" id="cd00431">
    <property type="entry name" value="cysteine_hydrolases"/>
    <property type="match status" value="1"/>
</dbReference>
<dbReference type="GO" id="GO:0016787">
    <property type="term" value="F:hydrolase activity"/>
    <property type="evidence" value="ECO:0007669"/>
    <property type="project" value="UniProtKB-KW"/>
</dbReference>
<dbReference type="Proteomes" id="UP001165136">
    <property type="component" value="Unassembled WGS sequence"/>
</dbReference>
<evidence type="ECO:0000313" key="3">
    <source>
        <dbReference type="EMBL" id="GLY68034.1"/>
    </source>
</evidence>
<gene>
    <name evidence="3" type="ORF">Atai01_46530</name>
</gene>
<dbReference type="EMBL" id="BSTI01000010">
    <property type="protein sequence ID" value="GLY68034.1"/>
    <property type="molecule type" value="Genomic_DNA"/>
</dbReference>
<dbReference type="Pfam" id="PF00857">
    <property type="entry name" value="Isochorismatase"/>
    <property type="match status" value="1"/>
</dbReference>
<evidence type="ECO:0000313" key="4">
    <source>
        <dbReference type="Proteomes" id="UP001165136"/>
    </source>
</evidence>
<name>A0A9W6VI52_9PSEU</name>
<protein>
    <submittedName>
        <fullName evidence="3">Isochorismatase</fullName>
    </submittedName>
</protein>
<dbReference type="InterPro" id="IPR000868">
    <property type="entry name" value="Isochorismatase-like_dom"/>
</dbReference>
<feature type="domain" description="Isochorismatase-like" evidence="2">
    <location>
        <begin position="4"/>
        <end position="179"/>
    </location>
</feature>
<dbReference type="InterPro" id="IPR036380">
    <property type="entry name" value="Isochorismatase-like_sf"/>
</dbReference>
<proteinExistence type="predicted"/>
<sequence length="188" mass="20769">MIKTALIVVDVINDFYDPAGPNYYPRVEETVEPLKQLLSTARAAGTVVAHAVERHRRGVSDAEQPKLPVHCLEGSFEADFFGGFEPVERAGEVVVPKRRYSGFFATDLALTLREQRVERIVVAGVKTNVCIRATCQDGFAHGFEVVLPREATNSNRRHLEDASLEDIGRYFGSVTSLADAISMLRGHP</sequence>
<evidence type="ECO:0000256" key="1">
    <source>
        <dbReference type="ARBA" id="ARBA00022801"/>
    </source>
</evidence>
<comment type="caution">
    <text evidence="3">The sequence shown here is derived from an EMBL/GenBank/DDBJ whole genome shotgun (WGS) entry which is preliminary data.</text>
</comment>
<keyword evidence="1" id="KW-0378">Hydrolase</keyword>
<organism evidence="3 4">
    <name type="scientific">Amycolatopsis taiwanensis</name>
    <dbReference type="NCBI Taxonomy" id="342230"/>
    <lineage>
        <taxon>Bacteria</taxon>
        <taxon>Bacillati</taxon>
        <taxon>Actinomycetota</taxon>
        <taxon>Actinomycetes</taxon>
        <taxon>Pseudonocardiales</taxon>
        <taxon>Pseudonocardiaceae</taxon>
        <taxon>Amycolatopsis</taxon>
    </lineage>
</organism>
<dbReference type="RefSeq" id="WP_285488163.1">
    <property type="nucleotide sequence ID" value="NZ_BSTI01000010.1"/>
</dbReference>
<dbReference type="SUPFAM" id="SSF52499">
    <property type="entry name" value="Isochorismatase-like hydrolases"/>
    <property type="match status" value="1"/>
</dbReference>
<dbReference type="PANTHER" id="PTHR43540:SF6">
    <property type="entry name" value="ISOCHORISMATASE-LIKE DOMAIN-CONTAINING PROTEIN"/>
    <property type="match status" value="1"/>
</dbReference>
<dbReference type="AlphaFoldDB" id="A0A9W6VI52"/>
<reference evidence="3" key="1">
    <citation type="submission" date="2023-03" db="EMBL/GenBank/DDBJ databases">
        <title>Amycolatopsis taiwanensis NBRC 103393.</title>
        <authorList>
            <person name="Ichikawa N."/>
            <person name="Sato H."/>
            <person name="Tonouchi N."/>
        </authorList>
    </citation>
    <scope>NUCLEOTIDE SEQUENCE</scope>
    <source>
        <strain evidence="3">NBRC 103393</strain>
    </source>
</reference>
<keyword evidence="4" id="KW-1185">Reference proteome</keyword>
<dbReference type="InterPro" id="IPR050272">
    <property type="entry name" value="Isochorismatase-like_hydrls"/>
</dbReference>
<dbReference type="Gene3D" id="3.40.50.850">
    <property type="entry name" value="Isochorismatase-like"/>
    <property type="match status" value="1"/>
</dbReference>
<dbReference type="PANTHER" id="PTHR43540">
    <property type="entry name" value="PEROXYUREIDOACRYLATE/UREIDOACRYLATE AMIDOHYDROLASE-RELATED"/>
    <property type="match status" value="1"/>
</dbReference>